<evidence type="ECO:0000313" key="6">
    <source>
        <dbReference type="Proteomes" id="UP000251634"/>
    </source>
</evidence>
<dbReference type="InterPro" id="IPR002678">
    <property type="entry name" value="DUF34/NIF3"/>
</dbReference>
<feature type="binding site" evidence="4">
    <location>
        <position position="225"/>
    </location>
    <ligand>
        <name>a divalent metal cation</name>
        <dbReference type="ChEBI" id="CHEBI:60240"/>
        <label>1</label>
    </ligand>
</feature>
<evidence type="ECO:0000256" key="4">
    <source>
        <dbReference type="PIRSR" id="PIRSR602678-1"/>
    </source>
</evidence>
<dbReference type="PANTHER" id="PTHR13799:SF14">
    <property type="entry name" value="GTP CYCLOHYDROLASE 1 TYPE 2 HOMOLOG"/>
    <property type="match status" value="1"/>
</dbReference>
<dbReference type="GO" id="GO:0046872">
    <property type="term" value="F:metal ion binding"/>
    <property type="evidence" value="ECO:0007669"/>
    <property type="project" value="UniProtKB-KW"/>
</dbReference>
<dbReference type="GO" id="GO:0005737">
    <property type="term" value="C:cytoplasm"/>
    <property type="evidence" value="ECO:0007669"/>
    <property type="project" value="TreeGrafter"/>
</dbReference>
<organism evidence="5 6">
    <name type="scientific">Faecalibacterium prausnitzii</name>
    <dbReference type="NCBI Taxonomy" id="853"/>
    <lineage>
        <taxon>Bacteria</taxon>
        <taxon>Bacillati</taxon>
        <taxon>Bacillota</taxon>
        <taxon>Clostridia</taxon>
        <taxon>Eubacteriales</taxon>
        <taxon>Oscillospiraceae</taxon>
        <taxon>Faecalibacterium</taxon>
    </lineage>
</organism>
<dbReference type="Pfam" id="PF01784">
    <property type="entry name" value="DUF34_NIF3"/>
    <property type="match status" value="1"/>
</dbReference>
<feature type="binding site" evidence="4">
    <location>
        <position position="64"/>
    </location>
    <ligand>
        <name>a divalent metal cation</name>
        <dbReference type="ChEBI" id="CHEBI:60240"/>
        <label>2</label>
    </ligand>
</feature>
<gene>
    <name evidence="5" type="ORF">C4N25_06970</name>
</gene>
<sequence>MATVQKIYEEMQRMAPLELAESWDNPGLLVDCGGEVSRVLVALDVTAETLAEAEQNGCQLIVTHHPVIFHPLKKLSPADLPFQLVQKGISAICMHTNLDAAEGGVNEVLAGIFGMKNWEPFAGGCGRVGEVEPITVPELARKARVELGARCNTPLDGPEVPVKYADTGKPVRRLAVISGAGGGLFEEALAMEADCLLTGEADHHDALDAKRLGLSIVAASHYATEFPVAAAVAQKLRAAFPAVEVLVSTANRDPFTYL</sequence>
<accession>A0A329TLT0</accession>
<dbReference type="InterPro" id="IPR036069">
    <property type="entry name" value="DUF34/NIF3_sf"/>
</dbReference>
<dbReference type="FunFam" id="3.40.1390.30:FF:000001">
    <property type="entry name" value="GTP cyclohydrolase 1 type 2"/>
    <property type="match status" value="1"/>
</dbReference>
<evidence type="ECO:0000313" key="5">
    <source>
        <dbReference type="EMBL" id="RAW49923.1"/>
    </source>
</evidence>
<evidence type="ECO:0000256" key="1">
    <source>
        <dbReference type="ARBA" id="ARBA00006964"/>
    </source>
</evidence>
<dbReference type="EMBL" id="PRKZ01000004">
    <property type="protein sequence ID" value="RAW49923.1"/>
    <property type="molecule type" value="Genomic_DNA"/>
</dbReference>
<comment type="similarity">
    <text evidence="1">Belongs to the GTP cyclohydrolase I type 2/NIF3 family.</text>
</comment>
<dbReference type="AlphaFoldDB" id="A0A329TLT0"/>
<dbReference type="PANTHER" id="PTHR13799">
    <property type="entry name" value="NGG1 INTERACTING FACTOR 3"/>
    <property type="match status" value="1"/>
</dbReference>
<reference evidence="5 6" key="1">
    <citation type="submission" date="2018-02" db="EMBL/GenBank/DDBJ databases">
        <title>Complete genome sequencing of Faecalibacterium prausnitzii strains isolated from the human gut.</title>
        <authorList>
            <person name="Fitzgerald B.C."/>
            <person name="Shkoporov A.N."/>
            <person name="Ross P.R."/>
            <person name="Hill C."/>
        </authorList>
    </citation>
    <scope>NUCLEOTIDE SEQUENCE [LARGE SCALE GENOMIC DNA]</scope>
    <source>
        <strain evidence="5 6">APC942/8-14-2</strain>
    </source>
</reference>
<evidence type="ECO:0000256" key="3">
    <source>
        <dbReference type="ARBA" id="ARBA00022723"/>
    </source>
</evidence>
<proteinExistence type="inferred from homology"/>
<dbReference type="Proteomes" id="UP000251634">
    <property type="component" value="Unassembled WGS sequence"/>
</dbReference>
<feature type="binding site" evidence="4">
    <location>
        <position position="221"/>
    </location>
    <ligand>
        <name>a divalent metal cation</name>
        <dbReference type="ChEBI" id="CHEBI:60240"/>
        <label>1</label>
    </ligand>
</feature>
<keyword evidence="3 4" id="KW-0479">Metal-binding</keyword>
<name>A0A329TLT0_9FIRM</name>
<protein>
    <recommendedName>
        <fullName evidence="2">GTP cyclohydrolase 1 type 2 homolog</fullName>
    </recommendedName>
</protein>
<evidence type="ECO:0000256" key="2">
    <source>
        <dbReference type="ARBA" id="ARBA00022112"/>
    </source>
</evidence>
<dbReference type="RefSeq" id="WP_112115473.1">
    <property type="nucleotide sequence ID" value="NZ_PRKZ01000004.1"/>
</dbReference>
<dbReference type="NCBIfam" id="TIGR00486">
    <property type="entry name" value="YbgI_SA1388"/>
    <property type="match status" value="1"/>
</dbReference>
<feature type="binding site" evidence="4">
    <location>
        <position position="99"/>
    </location>
    <ligand>
        <name>a divalent metal cation</name>
        <dbReference type="ChEBI" id="CHEBI:60240"/>
        <label>1</label>
    </ligand>
</feature>
<dbReference type="SUPFAM" id="SSF102705">
    <property type="entry name" value="NIF3 (NGG1p interacting factor 3)-like"/>
    <property type="match status" value="1"/>
</dbReference>
<dbReference type="Gene3D" id="3.40.1390.30">
    <property type="entry name" value="NIF3 (NGG1p interacting factor 3)-like"/>
    <property type="match status" value="2"/>
</dbReference>
<comment type="caution">
    <text evidence="5">The sequence shown here is derived from an EMBL/GenBank/DDBJ whole genome shotgun (WGS) entry which is preliminary data.</text>
</comment>
<feature type="binding site" evidence="4">
    <location>
        <position position="65"/>
    </location>
    <ligand>
        <name>a divalent metal cation</name>
        <dbReference type="ChEBI" id="CHEBI:60240"/>
        <label>1</label>
    </ligand>
</feature>